<evidence type="ECO:0000256" key="1">
    <source>
        <dbReference type="SAM" id="SignalP"/>
    </source>
</evidence>
<name>A0A9N8EXG9_9STRA</name>
<reference evidence="2" key="1">
    <citation type="submission" date="2020-06" db="EMBL/GenBank/DDBJ databases">
        <authorList>
            <consortium name="Plant Systems Biology data submission"/>
        </authorList>
    </citation>
    <scope>NUCLEOTIDE SEQUENCE</scope>
    <source>
        <strain evidence="2">D6</strain>
    </source>
</reference>
<gene>
    <name evidence="2" type="ORF">SEMRO_1983_G309260.1</name>
</gene>
<feature type="signal peptide" evidence="1">
    <location>
        <begin position="1"/>
        <end position="25"/>
    </location>
</feature>
<comment type="caution">
    <text evidence="2">The sequence shown here is derived from an EMBL/GenBank/DDBJ whole genome shotgun (WGS) entry which is preliminary data.</text>
</comment>
<protein>
    <submittedName>
        <fullName evidence="2">Uncharacterized protein</fullName>
    </submittedName>
</protein>
<dbReference type="Proteomes" id="UP001153069">
    <property type="component" value="Unassembled WGS sequence"/>
</dbReference>
<proteinExistence type="predicted"/>
<dbReference type="EMBL" id="CAICTM010001981">
    <property type="protein sequence ID" value="CAB9527356.1"/>
    <property type="molecule type" value="Genomic_DNA"/>
</dbReference>
<keyword evidence="3" id="KW-1185">Reference proteome</keyword>
<evidence type="ECO:0000313" key="3">
    <source>
        <dbReference type="Proteomes" id="UP001153069"/>
    </source>
</evidence>
<dbReference type="AlphaFoldDB" id="A0A9N8EXG9"/>
<evidence type="ECO:0000313" key="2">
    <source>
        <dbReference type="EMBL" id="CAB9527356.1"/>
    </source>
</evidence>
<sequence length="252" mass="28354">MNRPLFFSFYMIIALLPWPRDVVNALNATTGTSSNATTSSDASSRQYYYDPTANDELWPGAFPTPVNSTHVITLNIRTDQFPEETVWHWSQRTGPATFQLVESGTPDEGNALFSYEQQVESDTIYHLKVQDTLGDGTCCVFGSGWFTITNAIPTIPTNNSLYQYYPEGTVLWELLGSDFHHLAQVYLYIDQNGHSHVVEYLPGIGYAIVIYQFVSEERTITTQQKIVVPETTTPKKSTSYEPGMDHFGDILP</sequence>
<feature type="chain" id="PRO_5040492054" evidence="1">
    <location>
        <begin position="26"/>
        <end position="252"/>
    </location>
</feature>
<organism evidence="2 3">
    <name type="scientific">Seminavis robusta</name>
    <dbReference type="NCBI Taxonomy" id="568900"/>
    <lineage>
        <taxon>Eukaryota</taxon>
        <taxon>Sar</taxon>
        <taxon>Stramenopiles</taxon>
        <taxon>Ochrophyta</taxon>
        <taxon>Bacillariophyta</taxon>
        <taxon>Bacillariophyceae</taxon>
        <taxon>Bacillariophycidae</taxon>
        <taxon>Naviculales</taxon>
        <taxon>Naviculaceae</taxon>
        <taxon>Seminavis</taxon>
    </lineage>
</organism>
<keyword evidence="1" id="KW-0732">Signal</keyword>
<accession>A0A9N8EXG9</accession>